<keyword evidence="3" id="KW-1185">Reference proteome</keyword>
<evidence type="ECO:0000313" key="3">
    <source>
        <dbReference type="Proteomes" id="UP000307244"/>
    </source>
</evidence>
<organism evidence="2 3">
    <name type="scientific">Pedobacter frigoris</name>
    <dbReference type="NCBI Taxonomy" id="2571272"/>
    <lineage>
        <taxon>Bacteria</taxon>
        <taxon>Pseudomonadati</taxon>
        <taxon>Bacteroidota</taxon>
        <taxon>Sphingobacteriia</taxon>
        <taxon>Sphingobacteriales</taxon>
        <taxon>Sphingobacteriaceae</taxon>
        <taxon>Pedobacter</taxon>
    </lineage>
</organism>
<name>A0A4U1CHC6_9SPHI</name>
<dbReference type="EMBL" id="SWBQ01000003">
    <property type="protein sequence ID" value="TKC06174.1"/>
    <property type="molecule type" value="Genomic_DNA"/>
</dbReference>
<feature type="transmembrane region" description="Helical" evidence="1">
    <location>
        <begin position="108"/>
        <end position="127"/>
    </location>
</feature>
<dbReference type="AlphaFoldDB" id="A0A4U1CHC6"/>
<gene>
    <name evidence="2" type="ORF">FA047_12685</name>
</gene>
<reference evidence="2 3" key="1">
    <citation type="submission" date="2019-04" db="EMBL/GenBank/DDBJ databases">
        <title>Pedobacter sp. RP-3-15 sp. nov., isolated from Arctic soil.</title>
        <authorList>
            <person name="Dahal R.H."/>
            <person name="Kim D.-U."/>
        </authorList>
    </citation>
    <scope>NUCLEOTIDE SEQUENCE [LARGE SCALE GENOMIC DNA]</scope>
    <source>
        <strain evidence="2 3">RP-3-15</strain>
    </source>
</reference>
<feature type="transmembrane region" description="Helical" evidence="1">
    <location>
        <begin position="59"/>
        <end position="80"/>
    </location>
</feature>
<protein>
    <submittedName>
        <fullName evidence="2">Uncharacterized protein</fullName>
    </submittedName>
</protein>
<dbReference type="OrthoDB" id="773316at2"/>
<evidence type="ECO:0000313" key="2">
    <source>
        <dbReference type="EMBL" id="TKC06174.1"/>
    </source>
</evidence>
<keyword evidence="1" id="KW-0472">Membrane</keyword>
<evidence type="ECO:0000256" key="1">
    <source>
        <dbReference type="SAM" id="Phobius"/>
    </source>
</evidence>
<sequence length="129" mass="14881">MNVISLNRNDIRREYAWGFMAHVKKEHAMVGVLLMVLMGMHGWFDDEAGTVAFIVKSTMPLLLMNLTSFMVIVALCWWLLQRAWVAMGLPEFENMVLQFKEMNICRQLGFYFASFVLLVWAVVSLLVGM</sequence>
<dbReference type="RefSeq" id="WP_136836433.1">
    <property type="nucleotide sequence ID" value="NZ_SWBQ01000003.1"/>
</dbReference>
<proteinExistence type="predicted"/>
<keyword evidence="1" id="KW-1133">Transmembrane helix</keyword>
<keyword evidence="1" id="KW-0812">Transmembrane</keyword>
<comment type="caution">
    <text evidence="2">The sequence shown here is derived from an EMBL/GenBank/DDBJ whole genome shotgun (WGS) entry which is preliminary data.</text>
</comment>
<feature type="transmembrane region" description="Helical" evidence="1">
    <location>
        <begin position="27"/>
        <end position="44"/>
    </location>
</feature>
<accession>A0A4U1CHC6</accession>
<dbReference type="Proteomes" id="UP000307244">
    <property type="component" value="Unassembled WGS sequence"/>
</dbReference>